<reference evidence="2 3" key="1">
    <citation type="journal article" date="2008" name="BMC Microbiol.">
        <title>Complete genome sequence of Treponema pallidum ssp. pallidum strain SS14 determined with oligonucleotide arrays.</title>
        <authorList>
            <person name="Matejkova P."/>
            <person name="Strouhal M."/>
            <person name="Smajs D."/>
            <person name="Norris S.J."/>
            <person name="Palzkill T."/>
            <person name="Petrosino J.F."/>
            <person name="Sodergren E."/>
            <person name="Norton J.E."/>
            <person name="Singh J."/>
            <person name="Richmond T.A."/>
            <person name="Molla M.N."/>
            <person name="Albert T.J."/>
            <person name="Weinstock G.M."/>
        </authorList>
    </citation>
    <scope>NUCLEOTIDE SEQUENCE [LARGE SCALE GENOMIC DNA]</scope>
    <source>
        <strain evidence="2 3">SS14</strain>
    </source>
</reference>
<dbReference type="Proteomes" id="UP000001202">
    <property type="component" value="Chromosome"/>
</dbReference>
<proteinExistence type="predicted"/>
<evidence type="ECO:0000256" key="1">
    <source>
        <dbReference type="SAM" id="MobiDB-lite"/>
    </source>
</evidence>
<organism evidence="2 3">
    <name type="scientific">Treponema pallidum subsp. pallidum (strain SS14)</name>
    <dbReference type="NCBI Taxonomy" id="455434"/>
    <lineage>
        <taxon>Bacteria</taxon>
        <taxon>Pseudomonadati</taxon>
        <taxon>Spirochaetota</taxon>
        <taxon>Spirochaetia</taxon>
        <taxon>Spirochaetales</taxon>
        <taxon>Treponemataceae</taxon>
        <taxon>Treponema</taxon>
    </lineage>
</organism>
<protein>
    <submittedName>
        <fullName evidence="2">Glu-tRNA amidotransferase, subunit C</fullName>
    </submittedName>
</protein>
<dbReference type="PATRIC" id="fig|455434.6.peg.1008"/>
<dbReference type="EMBL" id="CP000805">
    <property type="protein sequence ID" value="ACD71435.1"/>
    <property type="molecule type" value="Genomic_DNA"/>
</dbReference>
<evidence type="ECO:0000313" key="3">
    <source>
        <dbReference type="Proteomes" id="UP000001202"/>
    </source>
</evidence>
<gene>
    <name evidence="2" type="primary">gatC</name>
    <name evidence="2" type="ordered locus">TPASS_1019</name>
</gene>
<accession>A0A0H3BJT0</accession>
<feature type="region of interest" description="Disordered" evidence="1">
    <location>
        <begin position="79"/>
        <end position="99"/>
    </location>
</feature>
<dbReference type="KEGG" id="tpp:TPASS_1019"/>
<feature type="compositionally biased region" description="Polar residues" evidence="1">
    <location>
        <begin position="90"/>
        <end position="99"/>
    </location>
</feature>
<dbReference type="AlphaFoldDB" id="A0A0H3BJT0"/>
<evidence type="ECO:0000313" key="2">
    <source>
        <dbReference type="EMBL" id="ACD71435.1"/>
    </source>
</evidence>
<sequence length="147" mass="16004">MHGRPCRFASAAVTLLPPYSSPAILVNKAHGSIMAQQRITSDIFAQLLTLSHLESSECAVGLATQIEDIIQYFSVVEQFDPGPRDDPDTDNAQGRCSQGNKIDVDCCPDWVRKDVALPGLSVHDLKRLSTEFADGYFRAPRALDGSA</sequence>
<name>A0A0H3BJT0_TREPS</name>